<protein>
    <submittedName>
        <fullName evidence="1">Uncharacterized protein</fullName>
    </submittedName>
</protein>
<reference evidence="1" key="1">
    <citation type="submission" date="2018-10" db="EMBL/GenBank/DDBJ databases">
        <title>Hidden diversity of soil giant viruses.</title>
        <authorList>
            <person name="Schulz F."/>
            <person name="Alteio L."/>
            <person name="Goudeau D."/>
            <person name="Ryan E.M."/>
            <person name="Malmstrom R.R."/>
            <person name="Blanchard J."/>
            <person name="Woyke T."/>
        </authorList>
    </citation>
    <scope>NUCLEOTIDE SEQUENCE</scope>
    <source>
        <strain evidence="1">HAV1</strain>
    </source>
</reference>
<proteinExistence type="predicted"/>
<gene>
    <name evidence="1" type="ORF">Harvfovirus9_24</name>
</gene>
<sequence>MTSLEKRIHIASCPISVFPERLSPIFFASGRRILIVDFVNGRVISITGLWRINGIHWDAMEINRQENKININLKYQDENVDSVKIDLDRSMLIPQLLFPETTQTINKELGNGSTNYIWWYHHLLMTSTLLRTFTSKSEEQINKTAESTTGLIKLYPQTGNPKRQKSFCWHHIDYLYTGAFYNNNFHNVLRITHPLFKNICRYCLTKDNVLILFIESNLSYQLMFIDCDKLQIIGQCELPNNFSTSPSTPYFFTELKPTRKDFLTFKQRVVNLLTTRVLPPLAEIVFDYYFSDFLMC</sequence>
<organism evidence="1">
    <name type="scientific">Harvfovirus sp</name>
    <dbReference type="NCBI Taxonomy" id="2487768"/>
    <lineage>
        <taxon>Viruses</taxon>
        <taxon>Varidnaviria</taxon>
        <taxon>Bamfordvirae</taxon>
        <taxon>Nucleocytoviricota</taxon>
        <taxon>Megaviricetes</taxon>
        <taxon>Imitervirales</taxon>
        <taxon>Mimiviridae</taxon>
        <taxon>Klosneuvirinae</taxon>
    </lineage>
</organism>
<evidence type="ECO:0000313" key="1">
    <source>
        <dbReference type="EMBL" id="AYV80894.1"/>
    </source>
</evidence>
<dbReference type="EMBL" id="MK072251">
    <property type="protein sequence ID" value="AYV80894.1"/>
    <property type="molecule type" value="Genomic_DNA"/>
</dbReference>
<name>A0A3G5A315_9VIRU</name>
<accession>A0A3G5A315</accession>